<reference evidence="12 13" key="1">
    <citation type="submission" date="2018-06" db="EMBL/GenBank/DDBJ databases">
        <authorList>
            <consortium name="Pathogen Informatics"/>
            <person name="Doyle S."/>
        </authorList>
    </citation>
    <scope>NUCLEOTIDE SEQUENCE [LARGE SCALE GENOMIC DNA]</scope>
    <source>
        <strain evidence="12 13">NCTC13337</strain>
    </source>
</reference>
<keyword evidence="13" id="KW-1185">Reference proteome</keyword>
<dbReference type="GO" id="GO:0019898">
    <property type="term" value="C:extrinsic component of membrane"/>
    <property type="evidence" value="ECO:0007669"/>
    <property type="project" value="InterPro"/>
</dbReference>
<feature type="domain" description="Multidrug export protein EmrA/FarA alpha-helical hairpin" evidence="10">
    <location>
        <begin position="89"/>
        <end position="200"/>
    </location>
</feature>
<dbReference type="AlphaFoldDB" id="A0A380MQB8"/>
<dbReference type="GO" id="GO:0005886">
    <property type="term" value="C:plasma membrane"/>
    <property type="evidence" value="ECO:0007669"/>
    <property type="project" value="UniProtKB-SubCell"/>
</dbReference>
<evidence type="ECO:0000256" key="1">
    <source>
        <dbReference type="ARBA" id="ARBA00004383"/>
    </source>
</evidence>
<evidence type="ECO:0000256" key="2">
    <source>
        <dbReference type="ARBA" id="ARBA00009477"/>
    </source>
</evidence>
<dbReference type="Gene3D" id="2.40.50.100">
    <property type="match status" value="1"/>
</dbReference>
<dbReference type="InterPro" id="IPR030190">
    <property type="entry name" value="MacA_alpha-hairpin_sf"/>
</dbReference>
<evidence type="ECO:0000256" key="7">
    <source>
        <dbReference type="ARBA" id="ARBA00022989"/>
    </source>
</evidence>
<feature type="coiled-coil region" evidence="9">
    <location>
        <begin position="123"/>
        <end position="209"/>
    </location>
</feature>
<keyword evidence="6" id="KW-0812">Transmembrane</keyword>
<protein>
    <submittedName>
        <fullName evidence="12">Macrolide-specific efflux protein macA</fullName>
    </submittedName>
</protein>
<dbReference type="Gene3D" id="6.10.140.1990">
    <property type="match status" value="1"/>
</dbReference>
<dbReference type="Proteomes" id="UP000254601">
    <property type="component" value="Unassembled WGS sequence"/>
</dbReference>
<evidence type="ECO:0000256" key="5">
    <source>
        <dbReference type="ARBA" id="ARBA00022519"/>
    </source>
</evidence>
<dbReference type="FunFam" id="2.40.30.170:FF:000003">
    <property type="entry name" value="Multidrug resistance protein A"/>
    <property type="match status" value="1"/>
</dbReference>
<evidence type="ECO:0000256" key="6">
    <source>
        <dbReference type="ARBA" id="ARBA00022692"/>
    </source>
</evidence>
<dbReference type="InterPro" id="IPR050739">
    <property type="entry name" value="MFP"/>
</dbReference>
<comment type="similarity">
    <text evidence="2">Belongs to the membrane fusion protein (MFP) (TC 8.A.1) family.</text>
</comment>
<sequence length="405" mass="44057">MSAEFPMHRGLRRRTRNLLLLTLIFLLIGGAIAYLYFTQWQYHVDTEDAYVHGDLIQITAQINGQVQTVSVENTDSVQAGDLLVSLDLTDAQLALEVAKTHLSHAVRQYRIRQADIAQTDAALAQTRANIGEVEAQVNAANVRLKSAQNDYARRRKLANSQAISAEEVSHAKEAVTAAQAQLATAQAQLNAARARIATAEAQKRVAQAALGSQPLKAQPDVQAAISEIRQAWLKMQRTEIRAPLAGEIARRNVQPGQQIAAGTPLMAVVPLNRLWVEANFKESQLKTVHPGQKVKLTSDLYGDEVVFNGIVEGISAGTGSAFSVLPAQNATGNWIKVVQRVPVRIALNADEVAQHPLRIGLSMKAEIDTRDHSDTPLPQRPIQALPSTMGDTLSGAQEIIDELLK</sequence>
<dbReference type="Gene3D" id="2.40.30.170">
    <property type="match status" value="1"/>
</dbReference>
<dbReference type="GO" id="GO:1990961">
    <property type="term" value="P:xenobiotic detoxification by transmembrane export across the plasma membrane"/>
    <property type="evidence" value="ECO:0007669"/>
    <property type="project" value="InterPro"/>
</dbReference>
<comment type="subcellular location">
    <subcellularLocation>
        <location evidence="1">Cell inner membrane</location>
        <topology evidence="1">Single-pass membrane protein</topology>
        <orientation evidence="1">Periplasmic side</orientation>
    </subcellularLocation>
</comment>
<dbReference type="OrthoDB" id="9811754at2"/>
<organism evidence="12 13">
    <name type="scientific">Suttonella ornithocola</name>
    <dbReference type="NCBI Taxonomy" id="279832"/>
    <lineage>
        <taxon>Bacteria</taxon>
        <taxon>Pseudomonadati</taxon>
        <taxon>Pseudomonadota</taxon>
        <taxon>Gammaproteobacteria</taxon>
        <taxon>Cardiobacteriales</taxon>
        <taxon>Cardiobacteriaceae</taxon>
        <taxon>Suttonella</taxon>
    </lineage>
</organism>
<gene>
    <name evidence="12" type="primary">macA_1</name>
    <name evidence="12" type="ORF">NCTC13337_00456</name>
</gene>
<proteinExistence type="inferred from homology"/>
<evidence type="ECO:0000256" key="8">
    <source>
        <dbReference type="ARBA" id="ARBA00023136"/>
    </source>
</evidence>
<evidence type="ECO:0000256" key="3">
    <source>
        <dbReference type="ARBA" id="ARBA00022448"/>
    </source>
</evidence>
<keyword evidence="5" id="KW-0997">Cell inner membrane</keyword>
<evidence type="ECO:0000259" key="11">
    <source>
        <dbReference type="Pfam" id="PF25963"/>
    </source>
</evidence>
<evidence type="ECO:0000313" key="13">
    <source>
        <dbReference type="Proteomes" id="UP000254601"/>
    </source>
</evidence>
<dbReference type="EMBL" id="UHIC01000001">
    <property type="protein sequence ID" value="SUO93901.1"/>
    <property type="molecule type" value="Genomic_DNA"/>
</dbReference>
<dbReference type="GO" id="GO:0046677">
    <property type="term" value="P:response to antibiotic"/>
    <property type="evidence" value="ECO:0007669"/>
    <property type="project" value="UniProtKB-ARBA"/>
</dbReference>
<dbReference type="PANTHER" id="PTHR30386">
    <property type="entry name" value="MEMBRANE FUSION SUBUNIT OF EMRAB-TOLC MULTIDRUG EFFLUX PUMP"/>
    <property type="match status" value="1"/>
</dbReference>
<accession>A0A380MQB8</accession>
<feature type="domain" description="p-hydroxybenzoic acid efflux pump subunit AaeA-like beta-barrel" evidence="11">
    <location>
        <begin position="275"/>
        <end position="351"/>
    </location>
</feature>
<dbReference type="RefSeq" id="WP_072576443.1">
    <property type="nucleotide sequence ID" value="NZ_LWHB01000073.1"/>
</dbReference>
<dbReference type="InterPro" id="IPR058634">
    <property type="entry name" value="AaeA-lik-b-barrel"/>
</dbReference>
<dbReference type="Pfam" id="PF25885">
    <property type="entry name" value="HH_EMRA"/>
    <property type="match status" value="1"/>
</dbReference>
<dbReference type="Pfam" id="PF25963">
    <property type="entry name" value="Beta-barrel_AAEA"/>
    <property type="match status" value="1"/>
</dbReference>
<keyword evidence="7" id="KW-1133">Transmembrane helix</keyword>
<dbReference type="InterPro" id="IPR058633">
    <property type="entry name" value="EmrA/FarA_HH"/>
</dbReference>
<keyword evidence="3" id="KW-0813">Transport</keyword>
<evidence type="ECO:0000256" key="4">
    <source>
        <dbReference type="ARBA" id="ARBA00022475"/>
    </source>
</evidence>
<dbReference type="SUPFAM" id="SSF111369">
    <property type="entry name" value="HlyD-like secretion proteins"/>
    <property type="match status" value="3"/>
</dbReference>
<dbReference type="GO" id="GO:0015721">
    <property type="term" value="P:bile acid and bile salt transport"/>
    <property type="evidence" value="ECO:0007669"/>
    <property type="project" value="UniProtKB-ARBA"/>
</dbReference>
<evidence type="ECO:0000313" key="12">
    <source>
        <dbReference type="EMBL" id="SUO93901.1"/>
    </source>
</evidence>
<name>A0A380MQB8_9GAMM</name>
<dbReference type="PRINTS" id="PR01490">
    <property type="entry name" value="RTXTOXIND"/>
</dbReference>
<keyword evidence="8" id="KW-0472">Membrane</keyword>
<dbReference type="Gene3D" id="1.10.287.470">
    <property type="entry name" value="Helix hairpin bin"/>
    <property type="match status" value="1"/>
</dbReference>
<dbReference type="GO" id="GO:1990195">
    <property type="term" value="C:macrolide transmembrane transporter complex"/>
    <property type="evidence" value="ECO:0007669"/>
    <property type="project" value="InterPro"/>
</dbReference>
<evidence type="ECO:0000259" key="10">
    <source>
        <dbReference type="Pfam" id="PF25885"/>
    </source>
</evidence>
<dbReference type="PANTHER" id="PTHR30386:SF19">
    <property type="entry name" value="MULTIDRUG EXPORT PROTEIN EMRA-RELATED"/>
    <property type="match status" value="1"/>
</dbReference>
<keyword evidence="4" id="KW-1003">Cell membrane</keyword>
<evidence type="ECO:0000256" key="9">
    <source>
        <dbReference type="SAM" id="Coils"/>
    </source>
</evidence>
<keyword evidence="9" id="KW-0175">Coiled coil</keyword>